<feature type="non-terminal residue" evidence="2">
    <location>
        <position position="43"/>
    </location>
</feature>
<keyword evidence="2" id="KW-0176">Collagen</keyword>
<dbReference type="GO" id="GO:0005581">
    <property type="term" value="C:collagen trimer"/>
    <property type="evidence" value="ECO:0007669"/>
    <property type="project" value="UniProtKB-KW"/>
</dbReference>
<gene>
    <name evidence="2" type="primary">col4a1</name>
</gene>
<sequence length="43" mass="4459">RSPLGAAAPGTVRSAGSPAFRELAVRRGPRTPGSRPSPPRARH</sequence>
<accession>Q14051</accession>
<dbReference type="ChiTaRS" id="COL4A1">
    <property type="organism name" value="human"/>
</dbReference>
<organism evidence="2">
    <name type="scientific">Homo sapiens</name>
    <name type="common">Human</name>
    <dbReference type="NCBI Taxonomy" id="9606"/>
    <lineage>
        <taxon>Eukaryota</taxon>
        <taxon>Metazoa</taxon>
        <taxon>Chordata</taxon>
        <taxon>Craniata</taxon>
        <taxon>Vertebrata</taxon>
        <taxon>Euteleostomi</taxon>
        <taxon>Mammalia</taxon>
        <taxon>Eutheria</taxon>
        <taxon>Euarchontoglires</taxon>
        <taxon>Primates</taxon>
        <taxon>Haplorrhini</taxon>
        <taxon>Catarrhini</taxon>
        <taxon>Hominidae</taxon>
        <taxon>Homo</taxon>
    </lineage>
</organism>
<name>Q14051_HUMAN</name>
<reference evidence="2" key="1">
    <citation type="journal article" date="1993" name="Biochem. J.">
        <title>Identification of a novel sequence element in the common promoter region of human collagen type IV genes, involved in the regulation of divergent transcription.</title>
        <authorList>
            <person name="Fischer G."/>
            <person name="Schmidt C."/>
            <person name="Opitz J."/>
            <person name="Cully Z."/>
            <person name="Kuehn K."/>
            <person name="Poeschl E."/>
        </authorList>
    </citation>
    <scope>NUCLEOTIDE SEQUENCE</scope>
    <source>
        <tissue evidence="2">Skin</tissue>
    </source>
</reference>
<dbReference type="AlphaFoldDB" id="Q14051"/>
<dbReference type="EMBL" id="X12784">
    <property type="protein sequence ID" value="CAA31276.1"/>
    <property type="molecule type" value="Genomic_DNA"/>
</dbReference>
<evidence type="ECO:0000256" key="1">
    <source>
        <dbReference type="SAM" id="MobiDB-lite"/>
    </source>
</evidence>
<feature type="region of interest" description="Disordered" evidence="1">
    <location>
        <begin position="1"/>
        <end position="43"/>
    </location>
</feature>
<protein>
    <submittedName>
        <fullName evidence="2">Collagen type IV:alpha1 chain</fullName>
    </submittedName>
</protein>
<evidence type="ECO:0000313" key="2">
    <source>
        <dbReference type="EMBL" id="CAA31276.1"/>
    </source>
</evidence>
<proteinExistence type="predicted"/>